<dbReference type="SUPFAM" id="SSF56349">
    <property type="entry name" value="DNA breaking-rejoining enzymes"/>
    <property type="match status" value="1"/>
</dbReference>
<dbReference type="Pfam" id="PF13356">
    <property type="entry name" value="Arm-DNA-bind_3"/>
    <property type="match status" value="1"/>
</dbReference>
<dbReference type="GO" id="GO:0006857">
    <property type="term" value="P:oligopeptide transport"/>
    <property type="evidence" value="ECO:0007669"/>
    <property type="project" value="InterPro"/>
</dbReference>
<dbReference type="Gene3D" id="1.10.150.130">
    <property type="match status" value="1"/>
</dbReference>
<proteinExistence type="inferred from homology"/>
<evidence type="ECO:0000259" key="5">
    <source>
        <dbReference type="Pfam" id="PF13356"/>
    </source>
</evidence>
<accession>A0A2U3RMN1</accession>
<evidence type="ECO:0000313" key="8">
    <source>
        <dbReference type="Proteomes" id="UP000245243"/>
    </source>
</evidence>
<name>A0A2U3RMN1_ORITS</name>
<dbReference type="InterPro" id="IPR050808">
    <property type="entry name" value="Phage_Integrase"/>
</dbReference>
<keyword evidence="3" id="KW-0238">DNA-binding</keyword>
<dbReference type="InterPro" id="IPR018456">
    <property type="entry name" value="PTR2_symporter_CS"/>
</dbReference>
<evidence type="ECO:0000256" key="3">
    <source>
        <dbReference type="ARBA" id="ARBA00023125"/>
    </source>
</evidence>
<dbReference type="Proteomes" id="UP000245243">
    <property type="component" value="Chromosome I"/>
</dbReference>
<dbReference type="Pfam" id="PF22022">
    <property type="entry name" value="Phage_int_M"/>
    <property type="match status" value="1"/>
</dbReference>
<dbReference type="InterPro" id="IPR038488">
    <property type="entry name" value="Integrase_DNA-bd_sf"/>
</dbReference>
<dbReference type="GO" id="GO:0022857">
    <property type="term" value="F:transmembrane transporter activity"/>
    <property type="evidence" value="ECO:0007669"/>
    <property type="project" value="InterPro"/>
</dbReference>
<evidence type="ECO:0000256" key="2">
    <source>
        <dbReference type="ARBA" id="ARBA00022908"/>
    </source>
</evidence>
<feature type="domain" description="Integrase DNA-binding" evidence="5">
    <location>
        <begin position="9"/>
        <end position="97"/>
    </location>
</feature>
<dbReference type="PANTHER" id="PTHR30629:SF2">
    <property type="entry name" value="PROPHAGE INTEGRASE INTS-RELATED"/>
    <property type="match status" value="1"/>
</dbReference>
<dbReference type="InterPro" id="IPR013762">
    <property type="entry name" value="Integrase-like_cat_sf"/>
</dbReference>
<dbReference type="Gene3D" id="1.10.443.10">
    <property type="entry name" value="Intergrase catalytic core"/>
    <property type="match status" value="1"/>
</dbReference>
<reference evidence="8" key="1">
    <citation type="submission" date="2018-03" db="EMBL/GenBank/DDBJ databases">
        <authorList>
            <person name="Batty M. E."/>
            <person name="Batty M E."/>
        </authorList>
    </citation>
    <scope>NUCLEOTIDE SEQUENCE [LARGE SCALE GENOMIC DNA]</scope>
</reference>
<dbReference type="Gene3D" id="3.30.160.390">
    <property type="entry name" value="Integrase, DNA-binding domain"/>
    <property type="match status" value="1"/>
</dbReference>
<dbReference type="GO" id="GO:0003677">
    <property type="term" value="F:DNA binding"/>
    <property type="evidence" value="ECO:0007669"/>
    <property type="project" value="UniProtKB-KW"/>
</dbReference>
<dbReference type="InterPro" id="IPR010998">
    <property type="entry name" value="Integrase_recombinase_N"/>
</dbReference>
<feature type="domain" description="Phage integrase central" evidence="6">
    <location>
        <begin position="138"/>
        <end position="209"/>
    </location>
</feature>
<evidence type="ECO:0000256" key="4">
    <source>
        <dbReference type="ARBA" id="ARBA00023172"/>
    </source>
</evidence>
<evidence type="ECO:0000256" key="1">
    <source>
        <dbReference type="ARBA" id="ARBA00008857"/>
    </source>
</evidence>
<dbReference type="RefSeq" id="WP_064613012.1">
    <property type="nucleotide sequence ID" value="NZ_LS398548.1"/>
</dbReference>
<sequence length="297" mass="35192">MPVKVFKFTQSALNEIKVPTKEEKIIKCRDIIQRNLLWIISYTGFRRFYLGINIGGIYYKIKIGDSPDLTVAKARKKIQQLKRDIANGINPMDERRKINKERREKREKRLKLKNELTFGQVHVKYIIEYSSLYHKSWKIMAQRVKRYLESLYNKKISEITKEDIQKIFDEITAMKHYVTANSILKLLSPIFNKAIEWGLLEKNPVCGIKRHKEESRSRYVTNEEMGRVMKVLAEKENSQLKEEQKQSKISEKLFLFTALFTAARSGNILAMRWDEISLSEKYGVYQKLRVKIVKLYM</sequence>
<dbReference type="AlphaFoldDB" id="A0A2U3RMN1"/>
<comment type="similarity">
    <text evidence="1">Belongs to the 'phage' integrase family.</text>
</comment>
<dbReference type="PANTHER" id="PTHR30629">
    <property type="entry name" value="PROPHAGE INTEGRASE"/>
    <property type="match status" value="1"/>
</dbReference>
<evidence type="ECO:0000259" key="6">
    <source>
        <dbReference type="Pfam" id="PF22022"/>
    </source>
</evidence>
<dbReference type="PROSITE" id="PS01023">
    <property type="entry name" value="PTR2_2"/>
    <property type="match status" value="1"/>
</dbReference>
<dbReference type="GO" id="GO:0006310">
    <property type="term" value="P:DNA recombination"/>
    <property type="evidence" value="ECO:0007669"/>
    <property type="project" value="UniProtKB-KW"/>
</dbReference>
<dbReference type="InterPro" id="IPR025166">
    <property type="entry name" value="Integrase_DNA_bind_dom"/>
</dbReference>
<dbReference type="GO" id="GO:0015074">
    <property type="term" value="P:DNA integration"/>
    <property type="evidence" value="ECO:0007669"/>
    <property type="project" value="UniProtKB-KW"/>
</dbReference>
<dbReference type="InterPro" id="IPR053876">
    <property type="entry name" value="Phage_int_M"/>
</dbReference>
<dbReference type="EMBL" id="LS398548">
    <property type="protein sequence ID" value="SPR14495.1"/>
    <property type="molecule type" value="Genomic_DNA"/>
</dbReference>
<protein>
    <submittedName>
        <fullName evidence="7">Integrase</fullName>
    </submittedName>
</protein>
<dbReference type="GO" id="GO:0016020">
    <property type="term" value="C:membrane"/>
    <property type="evidence" value="ECO:0007669"/>
    <property type="project" value="InterPro"/>
</dbReference>
<keyword evidence="2" id="KW-0229">DNA integration</keyword>
<dbReference type="InterPro" id="IPR011010">
    <property type="entry name" value="DNA_brk_join_enz"/>
</dbReference>
<keyword evidence="4" id="KW-0233">DNA recombination</keyword>
<organism evidence="7 8">
    <name type="scientific">Orientia tsutsugamushi</name>
    <name type="common">Rickettsia tsutsugamushi</name>
    <dbReference type="NCBI Taxonomy" id="784"/>
    <lineage>
        <taxon>Bacteria</taxon>
        <taxon>Pseudomonadati</taxon>
        <taxon>Pseudomonadota</taxon>
        <taxon>Alphaproteobacteria</taxon>
        <taxon>Rickettsiales</taxon>
        <taxon>Rickettsiaceae</taxon>
        <taxon>Rickettsieae</taxon>
        <taxon>Orientia</taxon>
    </lineage>
</organism>
<gene>
    <name evidence="7" type="ORF">KARP_00360</name>
</gene>
<evidence type="ECO:0000313" key="7">
    <source>
        <dbReference type="EMBL" id="SPR14495.1"/>
    </source>
</evidence>